<evidence type="ECO:0000256" key="15">
    <source>
        <dbReference type="ARBA" id="ARBA00033235"/>
    </source>
</evidence>
<dbReference type="SUPFAM" id="SSF47831">
    <property type="entry name" value="Enzyme I of the PEP:sugar phosphotransferase system HPr-binding (sub)domain"/>
    <property type="match status" value="1"/>
</dbReference>
<protein>
    <recommendedName>
        <fullName evidence="6 16">Phosphoenolpyruvate-protein phosphotransferase</fullName>
        <ecNumber evidence="5 16">2.7.3.9</ecNumber>
    </recommendedName>
    <alternativeName>
        <fullName evidence="15 16">Phosphotransferase system, enzyme I</fullName>
    </alternativeName>
</protein>
<dbReference type="InterPro" id="IPR036637">
    <property type="entry name" value="Phosphohistidine_dom_sf"/>
</dbReference>
<dbReference type="PIRSF" id="PIRSF000732">
    <property type="entry name" value="PTS_enzyme_I"/>
    <property type="match status" value="1"/>
</dbReference>
<evidence type="ECO:0000259" key="17">
    <source>
        <dbReference type="Pfam" id="PF00391"/>
    </source>
</evidence>
<evidence type="ECO:0000256" key="14">
    <source>
        <dbReference type="ARBA" id="ARBA00022842"/>
    </source>
</evidence>
<dbReference type="Gene3D" id="1.10.274.10">
    <property type="entry name" value="PtsI, HPr-binding domain"/>
    <property type="match status" value="1"/>
</dbReference>
<evidence type="ECO:0000256" key="8">
    <source>
        <dbReference type="ARBA" id="ARBA00022490"/>
    </source>
</evidence>
<dbReference type="EMBL" id="JACVDA010000002">
    <property type="protein sequence ID" value="MBK1467911.1"/>
    <property type="molecule type" value="Genomic_DNA"/>
</dbReference>
<dbReference type="Gene3D" id="3.50.30.10">
    <property type="entry name" value="Phosphohistidine domain"/>
    <property type="match status" value="1"/>
</dbReference>
<evidence type="ECO:0000256" key="1">
    <source>
        <dbReference type="ARBA" id="ARBA00000683"/>
    </source>
</evidence>
<dbReference type="RefSeq" id="WP_201274998.1">
    <property type="nucleotide sequence ID" value="NZ_JACVDA010000002.1"/>
</dbReference>
<organism evidence="20 21">
    <name type="scientific">Parvimonas parva</name>
    <dbReference type="NCBI Taxonomy" id="2769485"/>
    <lineage>
        <taxon>Bacteria</taxon>
        <taxon>Bacillati</taxon>
        <taxon>Bacillota</taxon>
        <taxon>Tissierellia</taxon>
        <taxon>Tissierellales</taxon>
        <taxon>Peptoniphilaceae</taxon>
        <taxon>Parvimonas</taxon>
    </lineage>
</organism>
<dbReference type="InterPro" id="IPR008731">
    <property type="entry name" value="PTS_EIN"/>
</dbReference>
<keyword evidence="14 16" id="KW-0460">Magnesium</keyword>
<dbReference type="InterPro" id="IPR036618">
    <property type="entry name" value="PtsI_HPr-bd_sf"/>
</dbReference>
<comment type="catalytic activity">
    <reaction evidence="1 16">
        <text>L-histidyl-[protein] + phosphoenolpyruvate = N(pros)-phospho-L-histidyl-[protein] + pyruvate</text>
        <dbReference type="Rhea" id="RHEA:23880"/>
        <dbReference type="Rhea" id="RHEA-COMP:9745"/>
        <dbReference type="Rhea" id="RHEA-COMP:9746"/>
        <dbReference type="ChEBI" id="CHEBI:15361"/>
        <dbReference type="ChEBI" id="CHEBI:29979"/>
        <dbReference type="ChEBI" id="CHEBI:58702"/>
        <dbReference type="ChEBI" id="CHEBI:64837"/>
        <dbReference type="EC" id="2.7.3.9"/>
    </reaction>
</comment>
<keyword evidence="7 16" id="KW-0813">Transport</keyword>
<dbReference type="NCBIfam" id="TIGR01417">
    <property type="entry name" value="PTS_I_fam"/>
    <property type="match status" value="1"/>
</dbReference>
<comment type="caution">
    <text evidence="20">The sequence shown here is derived from an EMBL/GenBank/DDBJ whole genome shotgun (WGS) entry which is preliminary data.</text>
</comment>
<dbReference type="PANTHER" id="PTHR46244:SF4">
    <property type="entry name" value="MULTIPHOSPHORYL TRANSFER PROTEIN 1-RELATED"/>
    <property type="match status" value="1"/>
</dbReference>
<evidence type="ECO:0000256" key="5">
    <source>
        <dbReference type="ARBA" id="ARBA00012232"/>
    </source>
</evidence>
<evidence type="ECO:0000313" key="20">
    <source>
        <dbReference type="EMBL" id="MBK1467911.1"/>
    </source>
</evidence>
<evidence type="ECO:0000256" key="13">
    <source>
        <dbReference type="ARBA" id="ARBA00022777"/>
    </source>
</evidence>
<feature type="domain" description="Phosphotransferase system enzyme I N-terminal" evidence="19">
    <location>
        <begin position="6"/>
        <end position="121"/>
    </location>
</feature>
<evidence type="ECO:0000259" key="19">
    <source>
        <dbReference type="Pfam" id="PF05524"/>
    </source>
</evidence>
<evidence type="ECO:0000256" key="10">
    <source>
        <dbReference type="ARBA" id="ARBA00022679"/>
    </source>
</evidence>
<feature type="domain" description="PEP-utilising enzyme mobile" evidence="17">
    <location>
        <begin position="147"/>
        <end position="216"/>
    </location>
</feature>
<dbReference type="Pfam" id="PF02896">
    <property type="entry name" value="PEP-utilizers_C"/>
    <property type="match status" value="1"/>
</dbReference>
<dbReference type="PANTHER" id="PTHR46244">
    <property type="entry name" value="PHOSPHOENOLPYRUVATE-PROTEIN PHOSPHOTRANSFERASE"/>
    <property type="match status" value="1"/>
</dbReference>
<evidence type="ECO:0000256" key="4">
    <source>
        <dbReference type="ARBA" id="ARBA00007837"/>
    </source>
</evidence>
<dbReference type="Proteomes" id="UP000823123">
    <property type="component" value="Unassembled WGS sequence"/>
</dbReference>
<dbReference type="PRINTS" id="PR01736">
    <property type="entry name" value="PHPHTRNFRASE"/>
</dbReference>
<sequence>MKVYEGFSVSDGIAYGKAITLCYERKFVRDEISDDEKENEIARFESLLSSYLESERVKVVDKKLESLLNVHIELIDDPYLKNTIKSKILEENKSLEKAIEETFNQICFELNNLESDYMRDRIYDYISIQEEFIRTLTSAKDVEITENKFILFIENLSPKIIDKYKNRLLGIVSTNGGKTSHASLYAKNLQIPYMICDSLDLKELKDENFDCILDCDSEKIFLSPNEDTISCYKNLLKSSQKEFLDTNIVRTRNNRYIRVCSNISSFEEFEVSLKNGTDGCGLFRTEFLYMSDDSPTEEYQFEIFKKLAESTDKPIIIRTFDIGADKKSKFFRLDEEKNPFLGLRGFRIYKEFHKELRKHLRAILRASAFGNLKIMIPMITTLEEILWIKNEILKIKDELKEERVDFDEDIEFGIMIETPASVFLFDILVKEVDFVSIGTNDLVQYMLACDRENSKMQLLYDCYDPSVIRSIHRVVDIAHRNGKRVSMCGNFASELDAVELLILLGIDEFSVTNDVLQKIKKRIKLFDQNNYLDFFENINKFKTGRSVLYYFDNK</sequence>
<evidence type="ECO:0000256" key="6">
    <source>
        <dbReference type="ARBA" id="ARBA00016544"/>
    </source>
</evidence>
<evidence type="ECO:0000256" key="3">
    <source>
        <dbReference type="ARBA" id="ARBA00004496"/>
    </source>
</evidence>
<evidence type="ECO:0000256" key="16">
    <source>
        <dbReference type="PIRNR" id="PIRNR000732"/>
    </source>
</evidence>
<name>A0ABS1C744_9FIRM</name>
<evidence type="ECO:0000256" key="2">
    <source>
        <dbReference type="ARBA" id="ARBA00001946"/>
    </source>
</evidence>
<keyword evidence="12 16" id="KW-0479">Metal-binding</keyword>
<keyword evidence="13 16" id="KW-0418">Kinase</keyword>
<keyword evidence="8 16" id="KW-0963">Cytoplasm</keyword>
<gene>
    <name evidence="20" type="primary">ptsP</name>
    <name evidence="20" type="ORF">IBJ83_01075</name>
</gene>
<dbReference type="GO" id="GO:0008965">
    <property type="term" value="F:phosphoenolpyruvate-protein phosphotransferase activity"/>
    <property type="evidence" value="ECO:0007669"/>
    <property type="project" value="UniProtKB-EC"/>
</dbReference>
<feature type="domain" description="PEP-utilising enzyme C-terminal" evidence="18">
    <location>
        <begin position="245"/>
        <end position="524"/>
    </location>
</feature>
<dbReference type="SUPFAM" id="SSF51621">
    <property type="entry name" value="Phosphoenolpyruvate/pyruvate domain"/>
    <property type="match status" value="1"/>
</dbReference>
<dbReference type="Pfam" id="PF00391">
    <property type="entry name" value="PEP-utilizers"/>
    <property type="match status" value="1"/>
</dbReference>
<proteinExistence type="inferred from homology"/>
<evidence type="ECO:0000256" key="12">
    <source>
        <dbReference type="ARBA" id="ARBA00022723"/>
    </source>
</evidence>
<dbReference type="InterPro" id="IPR024692">
    <property type="entry name" value="PTS_EI"/>
</dbReference>
<comment type="subcellular location">
    <subcellularLocation>
        <location evidence="3 16">Cytoplasm</location>
    </subcellularLocation>
</comment>
<dbReference type="Pfam" id="PF05524">
    <property type="entry name" value="PEP-utilisers_N"/>
    <property type="match status" value="1"/>
</dbReference>
<dbReference type="InterPro" id="IPR050499">
    <property type="entry name" value="PEP-utilizing_PTS_enzyme"/>
</dbReference>
<comment type="similarity">
    <text evidence="4 16">Belongs to the PEP-utilizing enzyme family.</text>
</comment>
<dbReference type="InterPro" id="IPR000121">
    <property type="entry name" value="PEP_util_C"/>
</dbReference>
<dbReference type="InterPro" id="IPR006318">
    <property type="entry name" value="PTS_EI-like"/>
</dbReference>
<accession>A0ABS1C744</accession>
<dbReference type="InterPro" id="IPR008279">
    <property type="entry name" value="PEP-util_enz_mobile_dom"/>
</dbReference>
<reference evidence="20 21" key="1">
    <citation type="submission" date="2020-09" db="EMBL/GenBank/DDBJ databases">
        <title>Parvimonas S3374 sp. nov.</title>
        <authorList>
            <person name="Buhl M."/>
        </authorList>
    </citation>
    <scope>NUCLEOTIDE SEQUENCE [LARGE SCALE GENOMIC DNA]</scope>
    <source>
        <strain evidence="20 21">S3374</strain>
    </source>
</reference>
<dbReference type="InterPro" id="IPR015813">
    <property type="entry name" value="Pyrv/PenolPyrv_kinase-like_dom"/>
</dbReference>
<evidence type="ECO:0000256" key="11">
    <source>
        <dbReference type="ARBA" id="ARBA00022683"/>
    </source>
</evidence>
<evidence type="ECO:0000313" key="21">
    <source>
        <dbReference type="Proteomes" id="UP000823123"/>
    </source>
</evidence>
<comment type="function">
    <text evidence="16">General (non sugar-specific) component of the phosphoenolpyruvate-dependent sugar phosphotransferase system (sugar PTS). This major carbohydrate active-transport system catalyzes the phosphorylation of incoming sugar substrates concomitantly with their translocation across the cell membrane. Enzyme I transfers the phosphoryl group from phosphoenolpyruvate (PEP) to the phosphoryl carrier protein (HPr).</text>
</comment>
<dbReference type="InterPro" id="IPR040442">
    <property type="entry name" value="Pyrv_kinase-like_dom_sf"/>
</dbReference>
<dbReference type="Gene3D" id="3.20.20.60">
    <property type="entry name" value="Phosphoenolpyruvate-binding domains"/>
    <property type="match status" value="1"/>
</dbReference>
<keyword evidence="11 16" id="KW-0598">Phosphotransferase system</keyword>
<comment type="cofactor">
    <cofactor evidence="2 16">
        <name>Mg(2+)</name>
        <dbReference type="ChEBI" id="CHEBI:18420"/>
    </cofactor>
</comment>
<dbReference type="SUPFAM" id="SSF52009">
    <property type="entry name" value="Phosphohistidine domain"/>
    <property type="match status" value="1"/>
</dbReference>
<keyword evidence="9 16" id="KW-0762">Sugar transport</keyword>
<dbReference type="EC" id="2.7.3.9" evidence="5 16"/>
<evidence type="ECO:0000256" key="9">
    <source>
        <dbReference type="ARBA" id="ARBA00022597"/>
    </source>
</evidence>
<evidence type="ECO:0000259" key="18">
    <source>
        <dbReference type="Pfam" id="PF02896"/>
    </source>
</evidence>
<keyword evidence="21" id="KW-1185">Reference proteome</keyword>
<evidence type="ECO:0000256" key="7">
    <source>
        <dbReference type="ARBA" id="ARBA00022448"/>
    </source>
</evidence>
<keyword evidence="10 16" id="KW-0808">Transferase</keyword>